<comment type="similarity">
    <text evidence="2 7">Belongs to the trans-sulfuration enzymes family.</text>
</comment>
<keyword evidence="8" id="KW-0032">Aminotransferase</keyword>
<dbReference type="EMBL" id="CP102480">
    <property type="protein sequence ID" value="UUX50193.1"/>
    <property type="molecule type" value="Genomic_DNA"/>
</dbReference>
<dbReference type="GO" id="GO:0019450">
    <property type="term" value="P:L-cysteine catabolic process to pyruvate"/>
    <property type="evidence" value="ECO:0007669"/>
    <property type="project" value="TreeGrafter"/>
</dbReference>
<dbReference type="InterPro" id="IPR000277">
    <property type="entry name" value="Cys/Met-Metab_PyrdxlP-dep_enz"/>
</dbReference>
<evidence type="ECO:0000256" key="7">
    <source>
        <dbReference type="RuleBase" id="RU362118"/>
    </source>
</evidence>
<dbReference type="Gene3D" id="3.40.640.10">
    <property type="entry name" value="Type I PLP-dependent aspartate aminotransferase-like (Major domain)"/>
    <property type="match status" value="1"/>
</dbReference>
<dbReference type="PANTHER" id="PTHR43500">
    <property type="entry name" value="CYSTATHIONINE BETA-LYASE-RELATED"/>
    <property type="match status" value="1"/>
</dbReference>
<dbReference type="PIRSF" id="PIRSF001434">
    <property type="entry name" value="CGS"/>
    <property type="match status" value="1"/>
</dbReference>
<dbReference type="SUPFAM" id="SSF53383">
    <property type="entry name" value="PLP-dependent transferases"/>
    <property type="match status" value="1"/>
</dbReference>
<accession>A0A9J7AUP5</accession>
<evidence type="ECO:0000256" key="3">
    <source>
        <dbReference type="ARBA" id="ARBA00022898"/>
    </source>
</evidence>
<comment type="catalytic activity">
    <reaction evidence="5">
        <text>L,L-cystathionine + H2O = L-homocysteine + pyruvate + NH4(+)</text>
        <dbReference type="Rhea" id="RHEA:13965"/>
        <dbReference type="ChEBI" id="CHEBI:15361"/>
        <dbReference type="ChEBI" id="CHEBI:15377"/>
        <dbReference type="ChEBI" id="CHEBI:28938"/>
        <dbReference type="ChEBI" id="CHEBI:58161"/>
        <dbReference type="ChEBI" id="CHEBI:58199"/>
    </reaction>
</comment>
<dbReference type="GO" id="GO:0047804">
    <property type="term" value="F:cysteine-S-conjugate beta-lyase activity"/>
    <property type="evidence" value="ECO:0007669"/>
    <property type="project" value="InterPro"/>
</dbReference>
<dbReference type="Proteomes" id="UP001060336">
    <property type="component" value="Chromosome"/>
</dbReference>
<dbReference type="Gene3D" id="3.90.1150.10">
    <property type="entry name" value="Aspartate Aminotransferase, domain 1"/>
    <property type="match status" value="1"/>
</dbReference>
<keyword evidence="4" id="KW-0456">Lyase</keyword>
<dbReference type="GO" id="GO:0008483">
    <property type="term" value="F:transaminase activity"/>
    <property type="evidence" value="ECO:0007669"/>
    <property type="project" value="UniProtKB-KW"/>
</dbReference>
<dbReference type="InterPro" id="IPR015421">
    <property type="entry name" value="PyrdxlP-dep_Trfase_major"/>
</dbReference>
<reference evidence="8" key="1">
    <citation type="submission" date="2022-08" db="EMBL/GenBank/DDBJ databases">
        <title>Nisaea acidiphila sp. nov., isolated from a marine algal debris and emended description of the genus Nisaea Urios et al. 2008.</title>
        <authorList>
            <person name="Kwon K."/>
        </authorList>
    </citation>
    <scope>NUCLEOTIDE SEQUENCE</scope>
    <source>
        <strain evidence="8">MEBiC11861</strain>
    </source>
</reference>
<evidence type="ECO:0000256" key="1">
    <source>
        <dbReference type="ARBA" id="ARBA00001933"/>
    </source>
</evidence>
<evidence type="ECO:0000256" key="5">
    <source>
        <dbReference type="ARBA" id="ARBA00047517"/>
    </source>
</evidence>
<dbReference type="InterPro" id="IPR015424">
    <property type="entry name" value="PyrdxlP-dep_Trfase"/>
</dbReference>
<gene>
    <name evidence="8" type="ORF">NUH88_00530</name>
</gene>
<dbReference type="GO" id="GO:0030170">
    <property type="term" value="F:pyridoxal phosphate binding"/>
    <property type="evidence" value="ECO:0007669"/>
    <property type="project" value="InterPro"/>
</dbReference>
<dbReference type="KEGG" id="naci:NUH88_00530"/>
<dbReference type="Pfam" id="PF01053">
    <property type="entry name" value="Cys_Met_Meta_PP"/>
    <property type="match status" value="1"/>
</dbReference>
<dbReference type="FunFam" id="3.40.640.10:FF:000046">
    <property type="entry name" value="Cystathionine gamma-lyase"/>
    <property type="match status" value="1"/>
</dbReference>
<keyword evidence="8" id="KW-0808">Transferase</keyword>
<organism evidence="8 9">
    <name type="scientific">Nisaea acidiphila</name>
    <dbReference type="NCBI Taxonomy" id="1862145"/>
    <lineage>
        <taxon>Bacteria</taxon>
        <taxon>Pseudomonadati</taxon>
        <taxon>Pseudomonadota</taxon>
        <taxon>Alphaproteobacteria</taxon>
        <taxon>Rhodospirillales</taxon>
        <taxon>Thalassobaculaceae</taxon>
        <taxon>Nisaea</taxon>
    </lineage>
</organism>
<name>A0A9J7AUP5_9PROT</name>
<dbReference type="InterPro" id="IPR015422">
    <property type="entry name" value="PyrdxlP-dep_Trfase_small"/>
</dbReference>
<proteinExistence type="inferred from homology"/>
<sequence>MKDETKCVLTPGVKEARFKSLAPAVHRASTIVFADAEEYATRGERGPDGYTYGLYGTPTTRQLEAKLQALSGAARTLLVPSGQASNAVAAMALLSAGDHILIADTSYPPMRTHADDDLKRFGVGVDYYDPLSLDDLKRRIRPETKLVWCESPGSTTMEVQDIPAIVEIAHAAGALVGCDNTWATALAFKAHAFGVDIVSEALTKYASGHSDILMGAMSFADEEVALKVRAFMGRTGIGVSPDDAALVLRGMETMALRFAHAEAGARRLIGRLQAHPAIAEVYWPPLESNPGHALWKRDFTGAAGVFTVVLADGKSAGLDGALGALRTFAIGASWGGTRSLVAPMSIGKARTVAPVVGEDLFVRFSVGLEAIEELEADIDAFLACLS</sequence>
<feature type="modified residue" description="N6-(pyridoxal phosphate)lysine" evidence="6">
    <location>
        <position position="204"/>
    </location>
</feature>
<keyword evidence="9" id="KW-1185">Reference proteome</keyword>
<evidence type="ECO:0000256" key="2">
    <source>
        <dbReference type="ARBA" id="ARBA00009077"/>
    </source>
</evidence>
<evidence type="ECO:0000313" key="8">
    <source>
        <dbReference type="EMBL" id="UUX50193.1"/>
    </source>
</evidence>
<evidence type="ECO:0000256" key="4">
    <source>
        <dbReference type="ARBA" id="ARBA00023239"/>
    </source>
</evidence>
<evidence type="ECO:0000313" key="9">
    <source>
        <dbReference type="Proteomes" id="UP001060336"/>
    </source>
</evidence>
<dbReference type="GO" id="GO:0019346">
    <property type="term" value="P:transsulfuration"/>
    <property type="evidence" value="ECO:0007669"/>
    <property type="project" value="InterPro"/>
</dbReference>
<comment type="cofactor">
    <cofactor evidence="1 7">
        <name>pyridoxal 5'-phosphate</name>
        <dbReference type="ChEBI" id="CHEBI:597326"/>
    </cofactor>
</comment>
<dbReference type="RefSeq" id="WP_257769287.1">
    <property type="nucleotide sequence ID" value="NZ_CP102480.1"/>
</dbReference>
<dbReference type="InterPro" id="IPR006233">
    <property type="entry name" value="Cys_b_lyase_bac"/>
</dbReference>
<protein>
    <submittedName>
        <fullName evidence="8">Aminotransferase class I/II-fold pyridoxal phosphate-dependent enzyme</fullName>
    </submittedName>
</protein>
<evidence type="ECO:0000256" key="6">
    <source>
        <dbReference type="PIRSR" id="PIRSR001434-2"/>
    </source>
</evidence>
<dbReference type="PANTHER" id="PTHR43500:SF1">
    <property type="entry name" value="CYSTATHIONINE BETA-LYASE-RELATED"/>
    <property type="match status" value="1"/>
</dbReference>
<keyword evidence="3 6" id="KW-0663">Pyridoxal phosphate</keyword>
<dbReference type="AlphaFoldDB" id="A0A9J7AUP5"/>